<evidence type="ECO:0000256" key="10">
    <source>
        <dbReference type="ARBA" id="ARBA00022741"/>
    </source>
</evidence>
<dbReference type="GO" id="GO:0010389">
    <property type="term" value="P:regulation of G2/M transition of mitotic cell cycle"/>
    <property type="evidence" value="ECO:0007669"/>
    <property type="project" value="TreeGrafter"/>
</dbReference>
<dbReference type="PROSITE" id="PS50011">
    <property type="entry name" value="PROTEIN_KINASE_DOM"/>
    <property type="match status" value="2"/>
</dbReference>
<evidence type="ECO:0000256" key="7">
    <source>
        <dbReference type="ARBA" id="ARBA00022527"/>
    </source>
</evidence>
<comment type="similarity">
    <text evidence="3">Belongs to the protein kinase superfamily. CMGC Ser/Thr protein kinase family. CDC2/CDKX subfamily.</text>
</comment>
<dbReference type="Pfam" id="PF00069">
    <property type="entry name" value="Pkinase"/>
    <property type="match status" value="2"/>
</dbReference>
<dbReference type="InterPro" id="IPR011009">
    <property type="entry name" value="Kinase-like_dom_sf"/>
</dbReference>
<dbReference type="InterPro" id="IPR050108">
    <property type="entry name" value="CDK"/>
</dbReference>
<dbReference type="FunFam" id="1.10.472.10:FF:000057">
    <property type="entry name" value="Cyclin N-terminal domain containing 2"/>
    <property type="match status" value="1"/>
</dbReference>
<evidence type="ECO:0000256" key="17">
    <source>
        <dbReference type="ARBA" id="ARBA00039612"/>
    </source>
</evidence>
<keyword evidence="13" id="KW-0195">Cyclin</keyword>
<dbReference type="FunFam" id="1.10.510.10:FF:000574">
    <property type="entry name" value="Cell division related protein kinase 2"/>
    <property type="match status" value="1"/>
</dbReference>
<dbReference type="CDD" id="cd20537">
    <property type="entry name" value="CYCLIN_CCNO-like_rpt2"/>
    <property type="match status" value="1"/>
</dbReference>
<name>A0AAD9G8Z6_9STRA</name>
<dbReference type="PROSITE" id="PS50181">
    <property type="entry name" value="FBOX"/>
    <property type="match status" value="1"/>
</dbReference>
<protein>
    <recommendedName>
        <fullName evidence="5">Cyclin-F</fullName>
        <ecNumber evidence="4">2.7.11.22</ecNumber>
    </recommendedName>
    <alternativeName>
        <fullName evidence="18">Cell division control protein 2 homolog</fullName>
    </alternativeName>
    <alternativeName>
        <fullName evidence="17">Cyclin-dependent kinase 2 homolog</fullName>
    </alternativeName>
    <alternativeName>
        <fullName evidence="19">cdc2-related kinase 2</fullName>
    </alternativeName>
</protein>
<feature type="compositionally biased region" description="Basic and acidic residues" evidence="22">
    <location>
        <begin position="898"/>
        <end position="925"/>
    </location>
</feature>
<evidence type="ECO:0000256" key="20">
    <source>
        <dbReference type="ARBA" id="ARBA00047811"/>
    </source>
</evidence>
<keyword evidence="9" id="KW-0808">Transferase</keyword>
<keyword evidence="12" id="KW-0067">ATP-binding</keyword>
<dbReference type="InterPro" id="IPR000719">
    <property type="entry name" value="Prot_kinase_dom"/>
</dbReference>
<evidence type="ECO:0000256" key="1">
    <source>
        <dbReference type="ARBA" id="ARBA00004114"/>
    </source>
</evidence>
<dbReference type="InterPro" id="IPR001810">
    <property type="entry name" value="F-box_dom"/>
</dbReference>
<dbReference type="PANTHER" id="PTHR24056">
    <property type="entry name" value="CELL DIVISION PROTEIN KINASE"/>
    <property type="match status" value="1"/>
</dbReference>
<dbReference type="GO" id="GO:0004693">
    <property type="term" value="F:cyclin-dependent protein serine/threonine kinase activity"/>
    <property type="evidence" value="ECO:0007669"/>
    <property type="project" value="UniProtKB-EC"/>
</dbReference>
<proteinExistence type="inferred from homology"/>
<comment type="catalytic activity">
    <reaction evidence="21">
        <text>L-seryl-[protein] + ATP = O-phospho-L-seryl-[protein] + ADP + H(+)</text>
        <dbReference type="Rhea" id="RHEA:17989"/>
        <dbReference type="Rhea" id="RHEA-COMP:9863"/>
        <dbReference type="Rhea" id="RHEA-COMP:11604"/>
        <dbReference type="ChEBI" id="CHEBI:15378"/>
        <dbReference type="ChEBI" id="CHEBI:29999"/>
        <dbReference type="ChEBI" id="CHEBI:30616"/>
        <dbReference type="ChEBI" id="CHEBI:83421"/>
        <dbReference type="ChEBI" id="CHEBI:456216"/>
        <dbReference type="EC" id="2.7.11.22"/>
    </reaction>
</comment>
<dbReference type="GO" id="GO:0007165">
    <property type="term" value="P:signal transduction"/>
    <property type="evidence" value="ECO:0007669"/>
    <property type="project" value="TreeGrafter"/>
</dbReference>
<comment type="subcellular location">
    <subcellularLocation>
        <location evidence="1">Cytoplasm</location>
        <location evidence="1">Cytoskeleton</location>
        <location evidence="1">Microtubule organizing center</location>
        <location evidence="1">Centrosome</location>
        <location evidence="1">Centriole</location>
    </subcellularLocation>
    <subcellularLocation>
        <location evidence="2">Cytoplasm</location>
        <location evidence="2">Perinuclear region</location>
    </subcellularLocation>
</comment>
<evidence type="ECO:0000256" key="16">
    <source>
        <dbReference type="ARBA" id="ARBA00038543"/>
    </source>
</evidence>
<evidence type="ECO:0000256" key="18">
    <source>
        <dbReference type="ARBA" id="ARBA00041902"/>
    </source>
</evidence>
<keyword evidence="10" id="KW-0547">Nucleotide-binding</keyword>
<dbReference type="Gene3D" id="1.10.510.10">
    <property type="entry name" value="Transferase(Phosphotransferase) domain 1"/>
    <property type="match status" value="2"/>
</dbReference>
<dbReference type="SMART" id="SM00256">
    <property type="entry name" value="FBOX"/>
    <property type="match status" value="2"/>
</dbReference>
<dbReference type="InterPro" id="IPR006671">
    <property type="entry name" value="Cyclin_N"/>
</dbReference>
<evidence type="ECO:0000256" key="5">
    <source>
        <dbReference type="ARBA" id="ARBA00019493"/>
    </source>
</evidence>
<evidence type="ECO:0000256" key="13">
    <source>
        <dbReference type="ARBA" id="ARBA00023127"/>
    </source>
</evidence>
<keyword evidence="7" id="KW-0723">Serine/threonine-protein kinase</keyword>
<keyword evidence="26" id="KW-1185">Reference proteome</keyword>
<keyword evidence="11 25" id="KW-0418">Kinase</keyword>
<dbReference type="GO" id="GO:0005524">
    <property type="term" value="F:ATP binding"/>
    <property type="evidence" value="ECO:0007669"/>
    <property type="project" value="UniProtKB-KW"/>
</dbReference>
<accession>A0AAD9G8Z6</accession>
<evidence type="ECO:0000256" key="8">
    <source>
        <dbReference type="ARBA" id="ARBA00022618"/>
    </source>
</evidence>
<dbReference type="GO" id="GO:0010468">
    <property type="term" value="P:regulation of gene expression"/>
    <property type="evidence" value="ECO:0007669"/>
    <property type="project" value="TreeGrafter"/>
</dbReference>
<feature type="domain" description="F-box" evidence="24">
    <location>
        <begin position="1001"/>
        <end position="1048"/>
    </location>
</feature>
<evidence type="ECO:0000256" key="9">
    <source>
        <dbReference type="ARBA" id="ARBA00022679"/>
    </source>
</evidence>
<evidence type="ECO:0000256" key="19">
    <source>
        <dbReference type="ARBA" id="ARBA00042858"/>
    </source>
</evidence>
<gene>
    <name evidence="25" type="ORF">P3T76_011735</name>
</gene>
<reference evidence="25" key="1">
    <citation type="submission" date="2023-08" db="EMBL/GenBank/DDBJ databases">
        <title>Reference Genome Resource for the Citrus Pathogen Phytophthora citrophthora.</title>
        <authorList>
            <person name="Moller H."/>
            <person name="Coetzee B."/>
            <person name="Rose L.J."/>
            <person name="Van Niekerk J.M."/>
        </authorList>
    </citation>
    <scope>NUCLEOTIDE SEQUENCE</scope>
    <source>
        <strain evidence="25">STE-U-9442</strain>
    </source>
</reference>
<keyword evidence="8" id="KW-0132">Cell division</keyword>
<dbReference type="EC" id="2.7.11.22" evidence="4"/>
<feature type="domain" description="Protein kinase" evidence="23">
    <location>
        <begin position="1062"/>
        <end position="1355"/>
    </location>
</feature>
<dbReference type="Gene3D" id="1.10.472.10">
    <property type="entry name" value="Cyclin-like"/>
    <property type="match status" value="4"/>
</dbReference>
<evidence type="ECO:0000256" key="4">
    <source>
        <dbReference type="ARBA" id="ARBA00012425"/>
    </source>
</evidence>
<evidence type="ECO:0000256" key="3">
    <source>
        <dbReference type="ARBA" id="ARBA00006485"/>
    </source>
</evidence>
<feature type="region of interest" description="Disordered" evidence="22">
    <location>
        <begin position="898"/>
        <end position="926"/>
    </location>
</feature>
<evidence type="ECO:0000313" key="26">
    <source>
        <dbReference type="Proteomes" id="UP001259832"/>
    </source>
</evidence>
<dbReference type="SUPFAM" id="SSF56112">
    <property type="entry name" value="Protein kinase-like (PK-like)"/>
    <property type="match status" value="2"/>
</dbReference>
<dbReference type="SMART" id="SM01332">
    <property type="entry name" value="Cyclin_C"/>
    <property type="match status" value="2"/>
</dbReference>
<dbReference type="Gene3D" id="3.30.200.20">
    <property type="entry name" value="Phosphorylase Kinase, domain 1"/>
    <property type="match status" value="2"/>
</dbReference>
<organism evidence="25 26">
    <name type="scientific">Phytophthora citrophthora</name>
    <dbReference type="NCBI Taxonomy" id="4793"/>
    <lineage>
        <taxon>Eukaryota</taxon>
        <taxon>Sar</taxon>
        <taxon>Stramenopiles</taxon>
        <taxon>Oomycota</taxon>
        <taxon>Peronosporomycetes</taxon>
        <taxon>Peronosporales</taxon>
        <taxon>Peronosporaceae</taxon>
        <taxon>Phytophthora</taxon>
    </lineage>
</organism>
<evidence type="ECO:0000256" key="21">
    <source>
        <dbReference type="ARBA" id="ARBA00048367"/>
    </source>
</evidence>
<dbReference type="SUPFAM" id="SSF47954">
    <property type="entry name" value="Cyclin-like"/>
    <property type="match status" value="4"/>
</dbReference>
<evidence type="ECO:0000256" key="11">
    <source>
        <dbReference type="ARBA" id="ARBA00022777"/>
    </source>
</evidence>
<comment type="catalytic activity">
    <reaction evidence="20">
        <text>L-threonyl-[protein] + ATP = O-phospho-L-threonyl-[protein] + ADP + H(+)</text>
        <dbReference type="Rhea" id="RHEA:46608"/>
        <dbReference type="Rhea" id="RHEA-COMP:11060"/>
        <dbReference type="Rhea" id="RHEA-COMP:11605"/>
        <dbReference type="ChEBI" id="CHEBI:15378"/>
        <dbReference type="ChEBI" id="CHEBI:30013"/>
        <dbReference type="ChEBI" id="CHEBI:30616"/>
        <dbReference type="ChEBI" id="CHEBI:61977"/>
        <dbReference type="ChEBI" id="CHEBI:456216"/>
        <dbReference type="EC" id="2.7.11.22"/>
    </reaction>
</comment>
<keyword evidence="14" id="KW-0206">Cytoskeleton</keyword>
<evidence type="ECO:0000259" key="24">
    <source>
        <dbReference type="PROSITE" id="PS50181"/>
    </source>
</evidence>
<evidence type="ECO:0000259" key="23">
    <source>
        <dbReference type="PROSITE" id="PS50011"/>
    </source>
</evidence>
<dbReference type="EMBL" id="JASMQC010000027">
    <property type="protein sequence ID" value="KAK1933975.1"/>
    <property type="molecule type" value="Genomic_DNA"/>
</dbReference>
<comment type="caution">
    <text evidence="25">The sequence shown here is derived from an EMBL/GenBank/DDBJ whole genome shotgun (WGS) entry which is preliminary data.</text>
</comment>
<dbReference type="InterPro" id="IPR013763">
    <property type="entry name" value="Cyclin-like_dom"/>
</dbReference>
<evidence type="ECO:0000256" key="15">
    <source>
        <dbReference type="ARBA" id="ARBA00023306"/>
    </source>
</evidence>
<dbReference type="GO" id="GO:0051301">
    <property type="term" value="P:cell division"/>
    <property type="evidence" value="ECO:0007669"/>
    <property type="project" value="UniProtKB-KW"/>
</dbReference>
<keyword evidence="15" id="KW-0131">Cell cycle</keyword>
<evidence type="ECO:0000313" key="25">
    <source>
        <dbReference type="EMBL" id="KAK1933975.1"/>
    </source>
</evidence>
<evidence type="ECO:0000256" key="14">
    <source>
        <dbReference type="ARBA" id="ARBA00023212"/>
    </source>
</evidence>
<dbReference type="SUPFAM" id="SSF81383">
    <property type="entry name" value="F-box domain"/>
    <property type="match status" value="2"/>
</dbReference>
<evidence type="ECO:0000256" key="2">
    <source>
        <dbReference type="ARBA" id="ARBA00004556"/>
    </source>
</evidence>
<dbReference type="GO" id="GO:0005634">
    <property type="term" value="C:nucleus"/>
    <property type="evidence" value="ECO:0007669"/>
    <property type="project" value="TreeGrafter"/>
</dbReference>
<dbReference type="Pfam" id="PF12937">
    <property type="entry name" value="F-box-like"/>
    <property type="match status" value="2"/>
</dbReference>
<dbReference type="Proteomes" id="UP001259832">
    <property type="component" value="Unassembled WGS sequence"/>
</dbReference>
<dbReference type="GO" id="GO:0000082">
    <property type="term" value="P:G1/S transition of mitotic cell cycle"/>
    <property type="evidence" value="ECO:0007669"/>
    <property type="project" value="TreeGrafter"/>
</dbReference>
<dbReference type="SMART" id="SM00385">
    <property type="entry name" value="CYCLIN"/>
    <property type="match status" value="4"/>
</dbReference>
<dbReference type="Pfam" id="PF00134">
    <property type="entry name" value="Cyclin_N"/>
    <property type="match status" value="2"/>
</dbReference>
<dbReference type="GO" id="GO:0005814">
    <property type="term" value="C:centriole"/>
    <property type="evidence" value="ECO:0007669"/>
    <property type="project" value="UniProtKB-SubCell"/>
</dbReference>
<dbReference type="PANTHER" id="PTHR24056:SF254">
    <property type="entry name" value="CYCLIN-DEPENDENT KINASE 2"/>
    <property type="match status" value="1"/>
</dbReference>
<dbReference type="GO" id="GO:0030332">
    <property type="term" value="F:cyclin binding"/>
    <property type="evidence" value="ECO:0007669"/>
    <property type="project" value="TreeGrafter"/>
</dbReference>
<dbReference type="GO" id="GO:0000307">
    <property type="term" value="C:cyclin-dependent protein kinase holoenzyme complex"/>
    <property type="evidence" value="ECO:0007669"/>
    <property type="project" value="TreeGrafter"/>
</dbReference>
<dbReference type="FunFam" id="1.10.472.10:FF:000001">
    <property type="entry name" value="G2/mitotic-specific cyclin"/>
    <property type="match status" value="1"/>
</dbReference>
<keyword evidence="6" id="KW-0963">Cytoplasm</keyword>
<dbReference type="InterPro" id="IPR036915">
    <property type="entry name" value="Cyclin-like_sf"/>
</dbReference>
<dbReference type="Gene3D" id="1.20.1280.50">
    <property type="match status" value="2"/>
</dbReference>
<evidence type="ECO:0000256" key="22">
    <source>
        <dbReference type="SAM" id="MobiDB-lite"/>
    </source>
</evidence>
<dbReference type="Pfam" id="PF02984">
    <property type="entry name" value="Cyclin_C"/>
    <property type="match status" value="2"/>
</dbReference>
<comment type="subunit">
    <text evidence="16">May form a complex composed of at least the catalytic subunit CRK2 and a cyclin.</text>
</comment>
<evidence type="ECO:0000256" key="12">
    <source>
        <dbReference type="ARBA" id="ARBA00022840"/>
    </source>
</evidence>
<evidence type="ECO:0000256" key="6">
    <source>
        <dbReference type="ARBA" id="ARBA00022490"/>
    </source>
</evidence>
<dbReference type="GO" id="GO:0048471">
    <property type="term" value="C:perinuclear region of cytoplasm"/>
    <property type="evidence" value="ECO:0007669"/>
    <property type="project" value="UniProtKB-SubCell"/>
</dbReference>
<dbReference type="InterPro" id="IPR036047">
    <property type="entry name" value="F-box-like_dom_sf"/>
</dbReference>
<dbReference type="CDD" id="cd09917">
    <property type="entry name" value="F-box_SF"/>
    <property type="match status" value="1"/>
</dbReference>
<sequence length="1644" mass="185001">MSSGGGPLVAAPMSTSVSPDRTALTVAWPDAIVYYKGDKKRDLSLEQLLEFIPCWVEVAGYNPRSLTILLARKINKMLSSPQTPLGANRVLEALRRSSAAAGNHAADSGDEDLVLVLDDCDEEADAILLEIFSFLVTIEDLSEMAAVSKKWHELIDSPSLYQSLQSLNPDGSVNWVNFKNLGFKCKGSEGECFKCIERSTGKILAMKRAQVYPDGEGVPYYMIREIAVLKGMQHDHITPLELVSLSNNKLHLFFPYVDETLATMIYPTDDGRALPETAIRMLLYQLLDAVAYSHRLGVLHRNLKPKHLLVTTSDLENLSGLLTTHIYVLVLTGDAALQITDFALVRATGITSQAYTAEVITLWYRAPEILMGVDKYSSAVDMWSVGCIFAEMAQGEALFTGDSEIDQLFQIFSKLSTPTPEMWPAFASLPNHDFEFPHWEHNVLASRIPQLSSIGMDLLKKLLTYNPDERITAEQALHHPYFLATPPLLPITLQNYLDQMWQTVIQLWTSPTPKHAELFHSNMRQVELKSPDLSCCPGIEKMWNPSHRGMLVDWMIEGKWPCSTDFVADRSHFWFPGLTAFIVVIDAFEMSPRTAFLAVNYTDRYLNAVAVDKSQLQLVGATCLHIASKCEDVSYIGANDLVLCSANIYTSNEVLDMEEKVLTTLSFELFIPTALDFLNIYECLLPPIQKKTSMLAHYLLELALQEYQFAQYLPSVLSTCCLSMAMYTIDGVSMTTELANASQYNWSDLKDCMEELQTLFSSAPSTYISRVVVKKRYSKPEQCEVANIPSPATSTSGQGVAVPIKTETERKRGGLPLLLCTPGADNPILAALGGTPRSQAAIANGFPEPEPLDLSQTSSTNEEKMALKEDKVTVRMEKEEKLHVEDVKQAIQEVKQEKLHTVKSEAQENKKRKREDDSSETKTAKTTDFVAYAREHIHSQEAGEEGFSIDPSERAVEHRASKVVRREILIASPAANDDEDWDGNAPPEVKMEEVEAVLSPTEHFDLQPIDIILHVFSFLVTTKDLHNMAHVSKKWKELTSRRSLYRSLPSVTPEGSVNWINFKNLGIKNKGTEGTCIKCCQRSTGKILAMKKARVFPKGEGVPYYMLRELAVLKGIKHDHIASLELISLAKDELHVFFPYVDKTLHEIINPSGDPNGGRVLPETVIRRLLHQLLDAIAYCHRRGVLHRNLKPKHLLIKASDTDNLSDATLQISDFALVRATGIPRRTYTMEVVTLWYRPPEILMGVRGYSSAVDIWSVGCIFAEMAQGKPLFTGISEIDQLFQIFSKLSTPTSETWPGFSSLPNYHFEFPHWKRRPLNRLFPGISDLGIDLLTKLLVYNPDQRITAEDALRHPYFSSEVPAFLPLTPKIPMDQMCYTMSRARIGPTPEHVELFHAYLRQTELESWKEIKYLSRQKTLRPAHRSMLVDWLIEVVDVFEMCLRTAFLAVNYTDRYLDIVMVKKTQFQLLGATCLHVASKCEDVSYIGVEDLAMCADNVYTSVEVLEMEEKLLNTLNFTLSVPTALDFLNIYERMIPPIQKKTSMLAHYLLELALQEYQFLKYLPSVVAACCLSMAMYTIDGFPMTKELVDACQYNWSDLKECMGELQTLYSNSPSNNLAVIKKRYSKAERCQVATVLPPTSFSMAF</sequence>
<dbReference type="FunFam" id="1.10.510.10:FF:000611">
    <property type="entry name" value="CMGC family protein kinase"/>
    <property type="match status" value="1"/>
</dbReference>
<feature type="domain" description="Protein kinase" evidence="23">
    <location>
        <begin position="178"/>
        <end position="482"/>
    </location>
</feature>
<dbReference type="InterPro" id="IPR004367">
    <property type="entry name" value="Cyclin_C-dom"/>
</dbReference>